<evidence type="ECO:0000313" key="5">
    <source>
        <dbReference type="EMBL" id="QKJ24875.1"/>
    </source>
</evidence>
<dbReference type="PROSITE" id="PS51733">
    <property type="entry name" value="BPL_LPL_CATALYTIC"/>
    <property type="match status" value="1"/>
</dbReference>
<dbReference type="Pfam" id="PF03099">
    <property type="entry name" value="BPL_LplA_LipB"/>
    <property type="match status" value="1"/>
</dbReference>
<dbReference type="GO" id="GO:0005737">
    <property type="term" value="C:cytoplasm"/>
    <property type="evidence" value="ECO:0007669"/>
    <property type="project" value="TreeGrafter"/>
</dbReference>
<dbReference type="PANTHER" id="PTHR12835">
    <property type="entry name" value="BIOTIN PROTEIN LIGASE"/>
    <property type="match status" value="1"/>
</dbReference>
<dbReference type="EMBL" id="CP054056">
    <property type="protein sequence ID" value="QKJ24875.1"/>
    <property type="molecule type" value="Genomic_DNA"/>
</dbReference>
<dbReference type="KEGG" id="aqg:HRU87_01310"/>
<accession>A0A7D4TTS0</accession>
<reference evidence="5 6" key="1">
    <citation type="submission" date="2020-05" db="EMBL/GenBank/DDBJ databases">
        <title>Aquirufa sp. strain 15G-AUS-rot a new Aquirufa species.</title>
        <authorList>
            <person name="Pitt A."/>
            <person name="Hahn M.W."/>
        </authorList>
    </citation>
    <scope>NUCLEOTIDE SEQUENCE [LARGE SCALE GENOMIC DNA]</scope>
    <source>
        <strain evidence="5 6">15G-AUS-rot</strain>
    </source>
</reference>
<dbReference type="SUPFAM" id="SSF55681">
    <property type="entry name" value="Class II aaRS and biotin synthetases"/>
    <property type="match status" value="1"/>
</dbReference>
<organism evidence="5 6">
    <name type="scientific">Aquiluna borgnonia</name>
    <dbReference type="NCBI Taxonomy" id="2499157"/>
    <lineage>
        <taxon>Bacteria</taxon>
        <taxon>Bacillati</taxon>
        <taxon>Actinomycetota</taxon>
        <taxon>Actinomycetes</taxon>
        <taxon>Micrococcales</taxon>
        <taxon>Microbacteriaceae</taxon>
        <taxon>Luna cluster</taxon>
        <taxon>Luna-1 subcluster</taxon>
        <taxon>Aquiluna</taxon>
    </lineage>
</organism>
<dbReference type="InterPro" id="IPR003142">
    <property type="entry name" value="BPL_C"/>
</dbReference>
<evidence type="ECO:0000256" key="1">
    <source>
        <dbReference type="ARBA" id="ARBA00022598"/>
    </source>
</evidence>
<keyword evidence="2" id="KW-0092">Biotin</keyword>
<dbReference type="NCBIfam" id="TIGR00121">
    <property type="entry name" value="birA_ligase"/>
    <property type="match status" value="1"/>
</dbReference>
<dbReference type="Gene3D" id="2.30.30.100">
    <property type="match status" value="1"/>
</dbReference>
<name>A0A7D4TTS0_9MICO</name>
<keyword evidence="6" id="KW-1185">Reference proteome</keyword>
<dbReference type="RefSeq" id="WP_173493172.1">
    <property type="nucleotide sequence ID" value="NZ_CP054056.1"/>
</dbReference>
<dbReference type="PANTHER" id="PTHR12835:SF5">
    <property type="entry name" value="BIOTIN--PROTEIN LIGASE"/>
    <property type="match status" value="1"/>
</dbReference>
<dbReference type="Gene3D" id="3.30.930.10">
    <property type="entry name" value="Bira Bifunctional Protein, Domain 2"/>
    <property type="match status" value="1"/>
</dbReference>
<dbReference type="AlphaFoldDB" id="A0A7D4TTS0"/>
<evidence type="ECO:0000256" key="2">
    <source>
        <dbReference type="ARBA" id="ARBA00023267"/>
    </source>
</evidence>
<evidence type="ECO:0000313" key="6">
    <source>
        <dbReference type="Proteomes" id="UP000501003"/>
    </source>
</evidence>
<keyword evidence="1 5" id="KW-0436">Ligase</keyword>
<dbReference type="InterPro" id="IPR045864">
    <property type="entry name" value="aa-tRNA-synth_II/BPL/LPL"/>
</dbReference>
<proteinExistence type="predicted"/>
<dbReference type="EC" id="6.3.4.15" evidence="3"/>
<dbReference type="GO" id="GO:0004077">
    <property type="term" value="F:biotin--[biotin carboxyl-carrier protein] ligase activity"/>
    <property type="evidence" value="ECO:0007669"/>
    <property type="project" value="UniProtKB-EC"/>
</dbReference>
<dbReference type="Pfam" id="PF02237">
    <property type="entry name" value="BPL_C"/>
    <property type="match status" value="1"/>
</dbReference>
<dbReference type="Proteomes" id="UP000501003">
    <property type="component" value="Chromosome"/>
</dbReference>
<feature type="domain" description="BPL/LPL catalytic" evidence="4">
    <location>
        <begin position="14"/>
        <end position="185"/>
    </location>
</feature>
<dbReference type="InterPro" id="IPR004408">
    <property type="entry name" value="Biotin_CoA_COase_ligase"/>
</dbReference>
<gene>
    <name evidence="5" type="ORF">HRU87_01310</name>
</gene>
<dbReference type="InterPro" id="IPR004143">
    <property type="entry name" value="BPL_LPL_catalytic"/>
</dbReference>
<evidence type="ECO:0000259" key="4">
    <source>
        <dbReference type="PROSITE" id="PS51733"/>
    </source>
</evidence>
<evidence type="ECO:0000256" key="3">
    <source>
        <dbReference type="ARBA" id="ARBA00024227"/>
    </source>
</evidence>
<sequence>MRYGFGMELRQSLAILPDLVFLDSVDSTNLELGRRNSISALPSLSVLTSALQSAGQGRLGRTWVSEPETSLSVSLLLRSEHREHLAWATLMAAAAVRQIVAAQTQRSAKVKWPNDVLVDGRKISGILAQLQSDGSLILGVGINLATQVGAPDTATSLGELGGPKDFDSVLSHFLSAFLPRWGLFEANPLATVAKTREEIKQHSATLGLQVRAELPSGEQVIGLAKDIDDRGQLVLSTPEEIALSAADVWHLRN</sequence>
<protein>
    <recommendedName>
        <fullName evidence="3">biotin--[biotin carboxyl-carrier protein] ligase</fullName>
        <ecNumber evidence="3">6.3.4.15</ecNumber>
    </recommendedName>
</protein>